<evidence type="ECO:0000256" key="1">
    <source>
        <dbReference type="PROSITE-ProRule" id="PRU01282"/>
    </source>
</evidence>
<dbReference type="Proteomes" id="UP001056730">
    <property type="component" value="Chromosome"/>
</dbReference>
<dbReference type="KEGG" id="lfo:LMK00_03780"/>
<proteinExistence type="inferred from homology"/>
<dbReference type="EMBL" id="CP086395">
    <property type="protein sequence ID" value="USJ21132.1"/>
    <property type="molecule type" value="Genomic_DNA"/>
</dbReference>
<organism evidence="2 3">
    <name type="scientific">Lactococcus formosensis</name>
    <dbReference type="NCBI Taxonomy" id="1281486"/>
    <lineage>
        <taxon>Bacteria</taxon>
        <taxon>Bacillati</taxon>
        <taxon>Bacillota</taxon>
        <taxon>Bacilli</taxon>
        <taxon>Lactobacillales</taxon>
        <taxon>Streptococcaceae</taxon>
        <taxon>Lactococcus</taxon>
    </lineage>
</organism>
<dbReference type="SUPFAM" id="SSF52833">
    <property type="entry name" value="Thioredoxin-like"/>
    <property type="match status" value="1"/>
</dbReference>
<dbReference type="PROSITE" id="PS51353">
    <property type="entry name" value="ARSC"/>
    <property type="match status" value="1"/>
</dbReference>
<dbReference type="AlphaFoldDB" id="A0A9Q8Y3Z4"/>
<sequence length="115" mass="13179">MIRVYGEDKEKTLQKCVDWMCSHDLPFERVTKKNVNKEIVIDILKLTEGGFDDCVKNGYHAALNNCSFTEALNFIVKNPAILKEPIFFSETKLVVGFQIENLSVFLPRNQRGRGI</sequence>
<dbReference type="InterPro" id="IPR006660">
    <property type="entry name" value="Arsenate_reductase-like"/>
</dbReference>
<dbReference type="RefSeq" id="WP_252170252.1">
    <property type="nucleotide sequence ID" value="NZ_CP086395.1"/>
</dbReference>
<name>A0A9Q8Y3Z4_9LACT</name>
<evidence type="ECO:0000313" key="3">
    <source>
        <dbReference type="Proteomes" id="UP001056730"/>
    </source>
</evidence>
<dbReference type="InterPro" id="IPR036249">
    <property type="entry name" value="Thioredoxin-like_sf"/>
</dbReference>
<comment type="similarity">
    <text evidence="1">Belongs to the ArsC family.</text>
</comment>
<protein>
    <recommendedName>
        <fullName evidence="4">Arsenate reductase</fullName>
    </recommendedName>
</protein>
<dbReference type="Pfam" id="PF03960">
    <property type="entry name" value="ArsC"/>
    <property type="match status" value="1"/>
</dbReference>
<dbReference type="Gene3D" id="3.40.30.10">
    <property type="entry name" value="Glutaredoxin"/>
    <property type="match status" value="1"/>
</dbReference>
<evidence type="ECO:0000313" key="2">
    <source>
        <dbReference type="EMBL" id="USJ21132.1"/>
    </source>
</evidence>
<accession>A0A9Q8Y3Z4</accession>
<evidence type="ECO:0008006" key="4">
    <source>
        <dbReference type="Google" id="ProtNLM"/>
    </source>
</evidence>
<reference evidence="2" key="1">
    <citation type="journal article" date="2022" name="Front. Microbiol.">
        <title>Feed Insects as a Reservoir of Granadaene-Producing Lactococci.</title>
        <authorList>
            <person name="Neuzil-Bunesova V."/>
            <person name="Ramirez Garcia A."/>
            <person name="Modrackova N."/>
            <person name="Makovska M."/>
            <person name="Sabolova M."/>
            <person name="Sproer C."/>
            <person name="Bunk B."/>
            <person name="Blom J."/>
            <person name="Schwab C."/>
        </authorList>
    </citation>
    <scope>NUCLEOTIDE SEQUENCE</scope>
    <source>
        <strain evidence="2">I4/6O</strain>
    </source>
</reference>
<gene>
    <name evidence="2" type="ORF">LMK00_03780</name>
</gene>